<sequence>MCWMRMERKNESSRSNLICLMSNHKAWLTTISLAICKAFDLLEMLNKEEEMLSAIKEKQSKVFVHITFLHELYKFRKGTRGSLKLLMIAARELKLGIVMLQLELCIPNLQSLSRATFAQDVLEGRVKASKTHDHKHQPLAFGPLSCVGGSIMSERKRVEIQVSSLLIGCQP</sequence>
<organism evidence="1 2">
    <name type="scientific">Carya illinoinensis</name>
    <name type="common">Pecan</name>
    <dbReference type="NCBI Taxonomy" id="32201"/>
    <lineage>
        <taxon>Eukaryota</taxon>
        <taxon>Viridiplantae</taxon>
        <taxon>Streptophyta</taxon>
        <taxon>Embryophyta</taxon>
        <taxon>Tracheophyta</taxon>
        <taxon>Spermatophyta</taxon>
        <taxon>Magnoliopsida</taxon>
        <taxon>eudicotyledons</taxon>
        <taxon>Gunneridae</taxon>
        <taxon>Pentapetalae</taxon>
        <taxon>rosids</taxon>
        <taxon>fabids</taxon>
        <taxon>Fagales</taxon>
        <taxon>Juglandaceae</taxon>
        <taxon>Carya</taxon>
    </lineage>
</organism>
<reference evidence="1" key="1">
    <citation type="submission" date="2021-01" db="EMBL/GenBank/DDBJ databases">
        <authorList>
            <person name="Lovell J.T."/>
            <person name="Bentley N."/>
            <person name="Bhattarai G."/>
            <person name="Jenkins J.W."/>
            <person name="Sreedasyam A."/>
            <person name="Alarcon Y."/>
            <person name="Bock C."/>
            <person name="Boston L."/>
            <person name="Carlson J."/>
            <person name="Cervantes K."/>
            <person name="Clermont K."/>
            <person name="Krom N."/>
            <person name="Kubenka K."/>
            <person name="Mamidi S."/>
            <person name="Mattison C."/>
            <person name="Monteros M."/>
            <person name="Pisani C."/>
            <person name="Plott C."/>
            <person name="Rajasekar S."/>
            <person name="Rhein H.S."/>
            <person name="Rohla C."/>
            <person name="Song M."/>
            <person name="Hilaire R.S."/>
            <person name="Shu S."/>
            <person name="Wells L."/>
            <person name="Wang X."/>
            <person name="Webber J."/>
            <person name="Heerema R.J."/>
            <person name="Klein P."/>
            <person name="Conner P."/>
            <person name="Grauke L."/>
            <person name="Grimwood J."/>
            <person name="Schmutz J."/>
            <person name="Randall J.J."/>
        </authorList>
    </citation>
    <scope>NUCLEOTIDE SEQUENCE</scope>
    <source>
        <tissue evidence="1">Leaf</tissue>
    </source>
</reference>
<evidence type="ECO:0000313" key="1">
    <source>
        <dbReference type="EMBL" id="KAG6714201.1"/>
    </source>
</evidence>
<accession>A0A922JMU1</accession>
<comment type="caution">
    <text evidence="1">The sequence shown here is derived from an EMBL/GenBank/DDBJ whole genome shotgun (WGS) entry which is preliminary data.</text>
</comment>
<proteinExistence type="predicted"/>
<dbReference type="AlphaFoldDB" id="A0A922JMU1"/>
<protein>
    <submittedName>
        <fullName evidence="1">Uncharacterized protein</fullName>
    </submittedName>
</protein>
<dbReference type="EMBL" id="CM031829">
    <property type="protein sequence ID" value="KAG6714201.1"/>
    <property type="molecule type" value="Genomic_DNA"/>
</dbReference>
<name>A0A922JMU1_CARIL</name>
<evidence type="ECO:0000313" key="2">
    <source>
        <dbReference type="Proteomes" id="UP000811246"/>
    </source>
</evidence>
<dbReference type="Proteomes" id="UP000811246">
    <property type="component" value="Chromosome 5"/>
</dbReference>
<gene>
    <name evidence="1" type="ORF">I3842_05G192400</name>
</gene>